<protein>
    <submittedName>
        <fullName evidence="1">Uncharacterized protein</fullName>
    </submittedName>
</protein>
<gene>
    <name evidence="1" type="ORF">FOC1_g10009870</name>
</gene>
<dbReference type="Proteomes" id="UP000016928">
    <property type="component" value="Unassembled WGS sequence"/>
</dbReference>
<name>N4UW99_FUSC1</name>
<evidence type="ECO:0000313" key="1">
    <source>
        <dbReference type="EMBL" id="ENH74455.1"/>
    </source>
</evidence>
<organism evidence="1 2">
    <name type="scientific">Fusarium oxysporum f. sp. cubense (strain race 1)</name>
    <name type="common">Panama disease fungus</name>
    <dbReference type="NCBI Taxonomy" id="1229664"/>
    <lineage>
        <taxon>Eukaryota</taxon>
        <taxon>Fungi</taxon>
        <taxon>Dikarya</taxon>
        <taxon>Ascomycota</taxon>
        <taxon>Pezizomycotina</taxon>
        <taxon>Sordariomycetes</taxon>
        <taxon>Hypocreomycetidae</taxon>
        <taxon>Hypocreales</taxon>
        <taxon>Nectriaceae</taxon>
        <taxon>Fusarium</taxon>
        <taxon>Fusarium oxysporum species complex</taxon>
    </lineage>
</organism>
<dbReference type="HOGENOM" id="CLU_1992693_0_0_1"/>
<dbReference type="OrthoDB" id="10413522at2759"/>
<dbReference type="AlphaFoldDB" id="N4UW99"/>
<dbReference type="VEuPathDB" id="FungiDB:FOC1_g10009870"/>
<proteinExistence type="predicted"/>
<dbReference type="EMBL" id="KB730034">
    <property type="protein sequence ID" value="ENH74455.1"/>
    <property type="molecule type" value="Genomic_DNA"/>
</dbReference>
<evidence type="ECO:0000313" key="2">
    <source>
        <dbReference type="Proteomes" id="UP000016928"/>
    </source>
</evidence>
<reference evidence="2" key="2">
    <citation type="journal article" date="2014" name="PLoS ONE">
        <title>Genome and Transcriptome Analysis of the Fungal Pathogen Fusarium oxysporum f. sp. cubense Causing Banana Vascular Wilt Disease.</title>
        <authorList>
            <person name="Guo L."/>
            <person name="Han L."/>
            <person name="Yang L."/>
            <person name="Zeng H."/>
            <person name="Fan D."/>
            <person name="Zhu Y."/>
            <person name="Feng Y."/>
            <person name="Wang G."/>
            <person name="Peng C."/>
            <person name="Jiang X."/>
            <person name="Zhou D."/>
            <person name="Ni P."/>
            <person name="Liang C."/>
            <person name="Liu L."/>
            <person name="Wang J."/>
            <person name="Mao C."/>
            <person name="Fang X."/>
            <person name="Peng M."/>
            <person name="Huang J."/>
        </authorList>
    </citation>
    <scope>NUCLEOTIDE SEQUENCE [LARGE SCALE GENOMIC DNA]</scope>
    <source>
        <strain evidence="2">race 1</strain>
    </source>
</reference>
<accession>N4UW99</accession>
<sequence>MPSPLQDPTNPSRDGDACAPNKRRMEYICNDSSPLPPAAPLLRSSATRSPAIVHGRAYVLEQRPRRKPSLTIRLIPIPVLSFDPIRSGTLDLHPLAKISASGGFASEELGFTSKIAFIQLELIER</sequence>
<reference evidence="2" key="1">
    <citation type="submission" date="2012-09" db="EMBL/GenBank/DDBJ databases">
        <title>Genome sequencing and comparative transcriptomics of race 1 and race 4 of banana pathogen: Fusarium oxysporum f. sp. cubense.</title>
        <authorList>
            <person name="Fang X."/>
            <person name="Huang J."/>
        </authorList>
    </citation>
    <scope>NUCLEOTIDE SEQUENCE [LARGE SCALE GENOMIC DNA]</scope>
    <source>
        <strain evidence="2">race 1</strain>
    </source>
</reference>